<evidence type="ECO:0008006" key="3">
    <source>
        <dbReference type="Google" id="ProtNLM"/>
    </source>
</evidence>
<keyword evidence="2" id="KW-1185">Reference proteome</keyword>
<dbReference type="OrthoDB" id="10041966at2759"/>
<proteinExistence type="predicted"/>
<dbReference type="AlphaFoldDB" id="A0A9N9SZP4"/>
<dbReference type="InterPro" id="IPR027417">
    <property type="entry name" value="P-loop_NTPase"/>
</dbReference>
<accession>A0A9N9SZP4</accession>
<protein>
    <recommendedName>
        <fullName evidence="3">Nicotinamide riboside kinase 1</fullName>
    </recommendedName>
</protein>
<organism evidence="1 2">
    <name type="scientific">Diabrotica balteata</name>
    <name type="common">Banded cucumber beetle</name>
    <dbReference type="NCBI Taxonomy" id="107213"/>
    <lineage>
        <taxon>Eukaryota</taxon>
        <taxon>Metazoa</taxon>
        <taxon>Ecdysozoa</taxon>
        <taxon>Arthropoda</taxon>
        <taxon>Hexapoda</taxon>
        <taxon>Insecta</taxon>
        <taxon>Pterygota</taxon>
        <taxon>Neoptera</taxon>
        <taxon>Endopterygota</taxon>
        <taxon>Coleoptera</taxon>
        <taxon>Polyphaga</taxon>
        <taxon>Cucujiformia</taxon>
        <taxon>Chrysomeloidea</taxon>
        <taxon>Chrysomelidae</taxon>
        <taxon>Galerucinae</taxon>
        <taxon>Diabroticina</taxon>
        <taxon>Diabroticites</taxon>
        <taxon>Diabrotica</taxon>
    </lineage>
</organism>
<evidence type="ECO:0000313" key="2">
    <source>
        <dbReference type="Proteomes" id="UP001153709"/>
    </source>
</evidence>
<dbReference type="SUPFAM" id="SSF52540">
    <property type="entry name" value="P-loop containing nucleoside triphosphate hydrolases"/>
    <property type="match status" value="1"/>
</dbReference>
<dbReference type="PANTHER" id="PTHR10285">
    <property type="entry name" value="URIDINE KINASE"/>
    <property type="match status" value="1"/>
</dbReference>
<gene>
    <name evidence="1" type="ORF">DIABBA_LOCUS7305</name>
</gene>
<evidence type="ECO:0000313" key="1">
    <source>
        <dbReference type="EMBL" id="CAG9833948.1"/>
    </source>
</evidence>
<sequence length="215" mass="25253">MSKQKCTELLIVVGISGVTCGGKTTTAKKLRALLPKATIISQDDYFLNENDPRHIWIPELNHANWDVITSLDMERMYRDISLLLKNDSSRRVIHNFQKIRRPVHDINYICDILKTAKLKVIIVEGFCIFNYKPLLQFFDLKYYFTLTKEECFERRELRTYDPPDCPGYFDLCAWPEHLNQLEEVRKTVDGINFCSGKEDVLEDILRDIFFLYSSI</sequence>
<dbReference type="CDD" id="cd02024">
    <property type="entry name" value="NRK1"/>
    <property type="match status" value="1"/>
</dbReference>
<dbReference type="EMBL" id="OU898279">
    <property type="protein sequence ID" value="CAG9833948.1"/>
    <property type="molecule type" value="Genomic_DNA"/>
</dbReference>
<reference evidence="1" key="1">
    <citation type="submission" date="2022-01" db="EMBL/GenBank/DDBJ databases">
        <authorList>
            <person name="King R."/>
        </authorList>
    </citation>
    <scope>NUCLEOTIDE SEQUENCE</scope>
</reference>
<dbReference type="Proteomes" id="UP001153709">
    <property type="component" value="Chromosome 4"/>
</dbReference>
<name>A0A9N9SZP4_DIABA</name>
<dbReference type="Gene3D" id="3.40.50.300">
    <property type="entry name" value="P-loop containing nucleotide triphosphate hydrolases"/>
    <property type="match status" value="1"/>
</dbReference>